<dbReference type="Gene3D" id="3.90.1200.10">
    <property type="match status" value="1"/>
</dbReference>
<dbReference type="AlphaFoldDB" id="A0A381WTK1"/>
<dbReference type="InterPro" id="IPR002575">
    <property type="entry name" value="Aminoglycoside_PTrfase"/>
</dbReference>
<sequence length="300" mass="33154">MISTEQAKELLNAEFPGWETFTLSPIPGGLTNLNLLIETGSGEKFVARLPGKDTGLFGINRQTEHTISRLAWEIGIAPEPVAFLAEHEILVTRFVEGVTIETDNPATIRSVAKLLHRLHSAPEVPGTFDLPSVIDDYISTAKRFNVTLPGQLGEALQFSEKISNTIGHCPRQAAPCHNDLIAANFLQDKNQLYLLDWEYAGMGDPYVDLGNCAVNFCMNETGCRALMESYLGRDPSPSEMAQLHLLRVLSDLREAMWAYVQVGISTLDVDFPAYGIKHLKRFLQNAKSANMKHWLGTVGS</sequence>
<reference evidence="2" key="1">
    <citation type="submission" date="2018-05" db="EMBL/GenBank/DDBJ databases">
        <authorList>
            <person name="Lanie J.A."/>
            <person name="Ng W.-L."/>
            <person name="Kazmierczak K.M."/>
            <person name="Andrzejewski T.M."/>
            <person name="Davidsen T.M."/>
            <person name="Wayne K.J."/>
            <person name="Tettelin H."/>
            <person name="Glass J.I."/>
            <person name="Rusch D."/>
            <person name="Podicherti R."/>
            <person name="Tsui H.-C.T."/>
            <person name="Winkler M.E."/>
        </authorList>
    </citation>
    <scope>NUCLEOTIDE SEQUENCE</scope>
</reference>
<dbReference type="SUPFAM" id="SSF56112">
    <property type="entry name" value="Protein kinase-like (PK-like)"/>
    <property type="match status" value="1"/>
</dbReference>
<dbReference type="CDD" id="cd05151">
    <property type="entry name" value="ChoK-like"/>
    <property type="match status" value="1"/>
</dbReference>
<dbReference type="EMBL" id="UINC01012775">
    <property type="protein sequence ID" value="SVA55588.1"/>
    <property type="molecule type" value="Genomic_DNA"/>
</dbReference>
<evidence type="ECO:0000313" key="2">
    <source>
        <dbReference type="EMBL" id="SVA55588.1"/>
    </source>
</evidence>
<gene>
    <name evidence="2" type="ORF">METZ01_LOCUS108442</name>
</gene>
<feature type="domain" description="Aminoglycoside phosphotransferase" evidence="1">
    <location>
        <begin position="22"/>
        <end position="222"/>
    </location>
</feature>
<dbReference type="PANTHER" id="PTHR22603:SF66">
    <property type="entry name" value="ETHANOLAMINE KINASE"/>
    <property type="match status" value="1"/>
</dbReference>
<dbReference type="GO" id="GO:0004305">
    <property type="term" value="F:ethanolamine kinase activity"/>
    <property type="evidence" value="ECO:0007669"/>
    <property type="project" value="TreeGrafter"/>
</dbReference>
<dbReference type="InterPro" id="IPR011009">
    <property type="entry name" value="Kinase-like_dom_sf"/>
</dbReference>
<dbReference type="PANTHER" id="PTHR22603">
    <property type="entry name" value="CHOLINE/ETHANOALAMINE KINASE"/>
    <property type="match status" value="1"/>
</dbReference>
<dbReference type="Pfam" id="PF01636">
    <property type="entry name" value="APH"/>
    <property type="match status" value="1"/>
</dbReference>
<protein>
    <recommendedName>
        <fullName evidence="1">Aminoglycoside phosphotransferase domain-containing protein</fullName>
    </recommendedName>
</protein>
<proteinExistence type="predicted"/>
<evidence type="ECO:0000259" key="1">
    <source>
        <dbReference type="Pfam" id="PF01636"/>
    </source>
</evidence>
<dbReference type="GO" id="GO:0006646">
    <property type="term" value="P:phosphatidylethanolamine biosynthetic process"/>
    <property type="evidence" value="ECO:0007669"/>
    <property type="project" value="TreeGrafter"/>
</dbReference>
<organism evidence="2">
    <name type="scientific">marine metagenome</name>
    <dbReference type="NCBI Taxonomy" id="408172"/>
    <lineage>
        <taxon>unclassified sequences</taxon>
        <taxon>metagenomes</taxon>
        <taxon>ecological metagenomes</taxon>
    </lineage>
</organism>
<dbReference type="GO" id="GO:0005737">
    <property type="term" value="C:cytoplasm"/>
    <property type="evidence" value="ECO:0007669"/>
    <property type="project" value="TreeGrafter"/>
</dbReference>
<name>A0A381WTK1_9ZZZZ</name>
<dbReference type="Gene3D" id="3.30.200.20">
    <property type="entry name" value="Phosphorylase Kinase, domain 1"/>
    <property type="match status" value="1"/>
</dbReference>
<accession>A0A381WTK1</accession>